<dbReference type="Pfam" id="PF05402">
    <property type="entry name" value="PqqD"/>
    <property type="match status" value="1"/>
</dbReference>
<protein>
    <submittedName>
        <fullName evidence="1">PqqD family protein</fullName>
    </submittedName>
</protein>
<comment type="caution">
    <text evidence="1">The sequence shown here is derived from an EMBL/GenBank/DDBJ whole genome shotgun (WGS) entry which is preliminary data.</text>
</comment>
<dbReference type="EMBL" id="QSFT01000029">
    <property type="protein sequence ID" value="RHA73894.1"/>
    <property type="molecule type" value="Genomic_DNA"/>
</dbReference>
<dbReference type="RefSeq" id="WP_118400774.1">
    <property type="nucleotide sequence ID" value="NZ_CABJGD010000029.1"/>
</dbReference>
<reference evidence="1 2" key="1">
    <citation type="submission" date="2018-08" db="EMBL/GenBank/DDBJ databases">
        <title>A genome reference for cultivated species of the human gut microbiota.</title>
        <authorList>
            <person name="Zou Y."/>
            <person name="Xue W."/>
            <person name="Luo G."/>
        </authorList>
    </citation>
    <scope>NUCLEOTIDE SEQUENCE [LARGE SCALE GENOMIC DNA]</scope>
    <source>
        <strain evidence="1 2">AM42-38</strain>
    </source>
</reference>
<name>A0A413SX82_9BACT</name>
<dbReference type="InterPro" id="IPR008792">
    <property type="entry name" value="PQQD"/>
</dbReference>
<organism evidence="1 2">
    <name type="scientific">Phocaeicola coprophilus</name>
    <dbReference type="NCBI Taxonomy" id="387090"/>
    <lineage>
        <taxon>Bacteria</taxon>
        <taxon>Pseudomonadati</taxon>
        <taxon>Bacteroidota</taxon>
        <taxon>Bacteroidia</taxon>
        <taxon>Bacteroidales</taxon>
        <taxon>Bacteroidaceae</taxon>
        <taxon>Phocaeicola</taxon>
    </lineage>
</organism>
<dbReference type="Gene3D" id="1.10.10.1150">
    <property type="entry name" value="Coenzyme PQQ synthesis protein D (PqqD)"/>
    <property type="match status" value="1"/>
</dbReference>
<gene>
    <name evidence="1" type="ORF">DW921_11765</name>
</gene>
<evidence type="ECO:0000313" key="2">
    <source>
        <dbReference type="Proteomes" id="UP000283855"/>
    </source>
</evidence>
<dbReference type="AlphaFoldDB" id="A0A413SX82"/>
<evidence type="ECO:0000313" key="1">
    <source>
        <dbReference type="EMBL" id="RHA73894.1"/>
    </source>
</evidence>
<dbReference type="Proteomes" id="UP000283855">
    <property type="component" value="Unassembled WGS sequence"/>
</dbReference>
<dbReference type="InterPro" id="IPR041881">
    <property type="entry name" value="PqqD_sf"/>
</dbReference>
<proteinExistence type="predicted"/>
<sequence length="88" mass="10272">MKPKSNLRLRKIGRQYMIVNTRQENVDLSDVFTLNETAAGLWQQMIQGTTVPEELADWLCEIYEIDRETALQDVKKQLAQWKAYGLID</sequence>
<accession>A0A413SX82</accession>